<dbReference type="GO" id="GO:0097546">
    <property type="term" value="C:ciliary base"/>
    <property type="evidence" value="ECO:0007669"/>
    <property type="project" value="TreeGrafter"/>
</dbReference>
<dbReference type="Pfam" id="PF26187">
    <property type="entry name" value="Ig_NPHP4_4th"/>
    <property type="match status" value="1"/>
</dbReference>
<feature type="domain" description="NPHP4 C2-like" evidence="4">
    <location>
        <begin position="587"/>
        <end position="817"/>
    </location>
</feature>
<feature type="domain" description="NPHP4 Ig-like" evidence="2">
    <location>
        <begin position="1230"/>
        <end position="1316"/>
    </location>
</feature>
<sequence length="1416" mass="155016">MEVAWTNTMAAPKSDGTETLPDLWRKIFEKYAPVFPHPQRLKHNFDEEPAAYRLLLSLAESVAKPASPDLRYQLRLTFFDLVFRKFFGCTWMSRPRAAATDGGSPGKSRSVSFNAPVYFYTSLCHPAVVLVLEVVCLSPQQRSERANPNVSCGWGILRIFTGEQDPRGGKTHTSAAAKQAKRLTLYHGTPRALLIPDFVDPIESNKLVLPVAGAHLVYTLRPHEPLAKALHLLPENCPLPGSAIVPGLASAPANSGDALLKPRLLKSSPCYLDHITVTLPPSLERFEETLLSLLNQDRLNADDRMPDGHAVAVQERRLHIGVHNGWTFVQDPQVAVLVPEWDTGKGGSGSTGGVHKRSASLTRTGIAGASGLTLRSQVRLPEMVNTPGFAVVFRLEYVLSAPFNYADGKATSSTASARSSVFMRTVRWSAWDPSAEAADPSRGRSDPTLGRGRDVAVALLGGPRDNPARVLVYAAHADSAEGGCGSIRFRFGWTEEEARQRGERLQAQRASHGPPSVTPRGHAESRHVANAVSTPDHMGSGVRRTIVDADEASPEQLRGRPVTPVDALILAPGGGLPTSFLSTLSRAAFARLHTAAGLLEIRDIHGRIADMVDPGDPVAFDLMREEADPLKGNEIVLQFVAFSRASGRGGGGRGGSVTRAPASVYFTLRFYRFPPAATRALALSEVPAHARWDEPTLLLPLGPDGVPLKGSPGLHLKYLVDPGTMKAGELRYFYDYLALHRLHIDVWDARSLLPIGTCSVPLKHLLRCGRGAVQAWHHADVVTTDHEQLHPSGPQALSTASAVVAGQLHLRLGNIGRVADLKRRRRRRTGVDAMPSAEKSASITSGGALQRPTSDLGWSRRAATVPRLVDTYPELATMLLSRAPSPLLPAEGTAVDPAGTRKLQRLEAVRRAEGGLTSGASAFGFLSQREERARRLRDLRVVEAYRERLRPESIANALVRALTTRHALHAAPGTAEFFEFALRNPHSTPQTVGVQSTDPELRVIVDVEEWRHFKRLTRKTTPLEEGLFDAACGDELSPRLFLRPRETVLVPFKYQSFEAEHGGDTPQGPEDPSRPWVAAITSQQQASARRGKEIKVFFRTPDDLPIAILQVDVEPQPPLVNEMFRFCQPELTILKKTIRLPAWHSFSGRAEARAEQQLHVRCSDANILCKTSNSGASEPCDIFVKVSGSPSPHVTAFFVMIYTDPYHAVPVQLWRMLVHWVQRVEVSCQLGQSARASLPLRGTRALRRVQCHVAQPDAAVVEVSPRDEFTLQPDSVHEVSLRVRPLSAGTRSHLLSAVDTESLTMLNCWLVCASCSPPVISREFEFRLPAGGAKGSSKRIKYTNPYGEARKLELQASRPDLVIFKEDIFEVAARGEYSIGLRFVPGAARGTESILIFINNTEGDNEETLCVRVTYD</sequence>
<dbReference type="InterPro" id="IPR058685">
    <property type="entry name" value="Ig_NPHP4_4th"/>
</dbReference>
<evidence type="ECO:0000313" key="9">
    <source>
        <dbReference type="RefSeq" id="XP_032824183.1"/>
    </source>
</evidence>
<evidence type="ECO:0000313" key="8">
    <source>
        <dbReference type="Proteomes" id="UP001318040"/>
    </source>
</evidence>
<dbReference type="CDD" id="cd22239">
    <property type="entry name" value="NPHP4"/>
    <property type="match status" value="1"/>
</dbReference>
<dbReference type="Pfam" id="PF26173">
    <property type="entry name" value="NPHP4_SK"/>
    <property type="match status" value="1"/>
</dbReference>
<evidence type="ECO:0000259" key="6">
    <source>
        <dbReference type="Pfam" id="PF26189"/>
    </source>
</evidence>
<keyword evidence="8" id="KW-1185">Reference proteome</keyword>
<feature type="domain" description="NPHP4 Ig-like" evidence="6">
    <location>
        <begin position="1124"/>
        <end position="1219"/>
    </location>
</feature>
<feature type="domain" description="NPHP4 SK-like" evidence="3">
    <location>
        <begin position="900"/>
        <end position="960"/>
    </location>
</feature>
<dbReference type="InterPro" id="IPR058687">
    <property type="entry name" value="Ig_NPHP4_1st"/>
</dbReference>
<protein>
    <submittedName>
        <fullName evidence="9">Nephrocystin-4</fullName>
    </submittedName>
</protein>
<dbReference type="Pfam" id="PF26015">
    <property type="entry name" value="Ig_NPH4_3rd"/>
    <property type="match status" value="1"/>
</dbReference>
<dbReference type="RefSeq" id="XP_032824183.1">
    <property type="nucleotide sequence ID" value="XM_032968292.1"/>
</dbReference>
<dbReference type="GO" id="GO:0090090">
    <property type="term" value="P:negative regulation of canonical Wnt signaling pathway"/>
    <property type="evidence" value="ECO:0007669"/>
    <property type="project" value="InterPro"/>
</dbReference>
<dbReference type="GO" id="GO:0036064">
    <property type="term" value="C:ciliary basal body"/>
    <property type="evidence" value="ECO:0007669"/>
    <property type="project" value="TreeGrafter"/>
</dbReference>
<dbReference type="InterPro" id="IPR058688">
    <property type="entry name" value="Ig_NPHP4_2nd"/>
</dbReference>
<evidence type="ECO:0000259" key="3">
    <source>
        <dbReference type="Pfam" id="PF26173"/>
    </source>
</evidence>
<dbReference type="Pfam" id="PF26189">
    <property type="entry name" value="Ig_NPHP4_2nd"/>
    <property type="match status" value="1"/>
</dbReference>
<dbReference type="Proteomes" id="UP001318040">
    <property type="component" value="Chromosome 39"/>
</dbReference>
<accession>A0AAJ7X8Q0</accession>
<evidence type="ECO:0000259" key="7">
    <source>
        <dbReference type="Pfam" id="PF26190"/>
    </source>
</evidence>
<evidence type="ECO:0000259" key="5">
    <source>
        <dbReference type="Pfam" id="PF26187"/>
    </source>
</evidence>
<dbReference type="PANTHER" id="PTHR31043">
    <property type="entry name" value="NEPHROCYSTIN-4"/>
    <property type="match status" value="1"/>
</dbReference>
<dbReference type="CTD" id="261734"/>
<name>A0AAJ7X8Q0_PETMA</name>
<dbReference type="InterPro" id="IPR058764">
    <property type="entry name" value="NPHP4_SK"/>
</dbReference>
<evidence type="ECO:0000256" key="1">
    <source>
        <dbReference type="SAM" id="MobiDB-lite"/>
    </source>
</evidence>
<proteinExistence type="predicted"/>
<feature type="region of interest" description="Disordered" evidence="1">
    <location>
        <begin position="500"/>
        <end position="525"/>
    </location>
</feature>
<reference evidence="9" key="1">
    <citation type="submission" date="2025-08" db="UniProtKB">
        <authorList>
            <consortium name="RefSeq"/>
        </authorList>
    </citation>
    <scope>IDENTIFICATION</scope>
    <source>
        <tissue evidence="9">Sperm</tissue>
    </source>
</reference>
<dbReference type="PANTHER" id="PTHR31043:SF3">
    <property type="entry name" value="NEPHROCYSTIN-4"/>
    <property type="match status" value="1"/>
</dbReference>
<dbReference type="Pfam" id="PF26190">
    <property type="entry name" value="Ig_NPHP4_1st"/>
    <property type="match status" value="1"/>
</dbReference>
<dbReference type="GO" id="GO:0097730">
    <property type="term" value="C:non-motile cilium"/>
    <property type="evidence" value="ECO:0007669"/>
    <property type="project" value="InterPro"/>
</dbReference>
<dbReference type="InterPro" id="IPR058686">
    <property type="entry name" value="Ig_NPHP4_3rd"/>
</dbReference>
<dbReference type="GO" id="GO:0035869">
    <property type="term" value="C:ciliary transition zone"/>
    <property type="evidence" value="ECO:0007669"/>
    <property type="project" value="TreeGrafter"/>
</dbReference>
<feature type="domain" description="NPHP4 Ig-like" evidence="5">
    <location>
        <begin position="1321"/>
        <end position="1415"/>
    </location>
</feature>
<dbReference type="Pfam" id="PF26186">
    <property type="entry name" value="NPHP4_C2_3rd"/>
    <property type="match status" value="1"/>
</dbReference>
<feature type="domain" description="NPHP4 Ig-like" evidence="7">
    <location>
        <begin position="964"/>
        <end position="1117"/>
    </location>
</feature>
<dbReference type="KEGG" id="pmrn:116950495"/>
<evidence type="ECO:0000259" key="4">
    <source>
        <dbReference type="Pfam" id="PF26186"/>
    </source>
</evidence>
<gene>
    <name evidence="9" type="primary">NPHP4</name>
</gene>
<evidence type="ECO:0000259" key="2">
    <source>
        <dbReference type="Pfam" id="PF26015"/>
    </source>
</evidence>
<organism evidence="8 9">
    <name type="scientific">Petromyzon marinus</name>
    <name type="common">Sea lamprey</name>
    <dbReference type="NCBI Taxonomy" id="7757"/>
    <lineage>
        <taxon>Eukaryota</taxon>
        <taxon>Metazoa</taxon>
        <taxon>Chordata</taxon>
        <taxon>Craniata</taxon>
        <taxon>Vertebrata</taxon>
        <taxon>Cyclostomata</taxon>
        <taxon>Hyperoartia</taxon>
        <taxon>Petromyzontiformes</taxon>
        <taxon>Petromyzontidae</taxon>
        <taxon>Petromyzon</taxon>
    </lineage>
</organism>
<dbReference type="InterPro" id="IPR058765">
    <property type="entry name" value="NPHP4_C2-like"/>
</dbReference>
<feature type="compositionally biased region" description="Polar residues" evidence="1">
    <location>
        <begin position="839"/>
        <end position="853"/>
    </location>
</feature>
<dbReference type="InterPro" id="IPR029775">
    <property type="entry name" value="NPHP4"/>
</dbReference>
<feature type="region of interest" description="Disordered" evidence="1">
    <location>
        <begin position="823"/>
        <end position="856"/>
    </location>
</feature>
<dbReference type="GO" id="GO:1904491">
    <property type="term" value="P:protein localization to ciliary transition zone"/>
    <property type="evidence" value="ECO:0007669"/>
    <property type="project" value="TreeGrafter"/>
</dbReference>